<dbReference type="InterPro" id="IPR039374">
    <property type="entry name" value="SIP_fam"/>
</dbReference>
<protein>
    <submittedName>
        <fullName evidence="3">Siderophore-interacting protein</fullName>
    </submittedName>
</protein>
<dbReference type="GO" id="GO:0016491">
    <property type="term" value="F:oxidoreductase activity"/>
    <property type="evidence" value="ECO:0007669"/>
    <property type="project" value="InterPro"/>
</dbReference>
<dbReference type="PANTHER" id="PTHR30157:SF0">
    <property type="entry name" value="NADPH-DEPENDENT FERRIC-CHELATE REDUCTASE"/>
    <property type="match status" value="1"/>
</dbReference>
<evidence type="ECO:0000313" key="4">
    <source>
        <dbReference type="Proteomes" id="UP000675781"/>
    </source>
</evidence>
<evidence type="ECO:0000313" key="3">
    <source>
        <dbReference type="EMBL" id="MBR7832685.1"/>
    </source>
</evidence>
<dbReference type="FunFam" id="2.40.30.10:FF:000131">
    <property type="entry name" value="NADPH-dependent ferric siderophore reductase"/>
    <property type="match status" value="1"/>
</dbReference>
<dbReference type="AlphaFoldDB" id="A0A941EHH3"/>
<evidence type="ECO:0000256" key="1">
    <source>
        <dbReference type="SAM" id="MobiDB-lite"/>
    </source>
</evidence>
<dbReference type="Gene3D" id="2.40.30.10">
    <property type="entry name" value="Translation factors"/>
    <property type="match status" value="1"/>
</dbReference>
<comment type="caution">
    <text evidence="3">The sequence shown here is derived from an EMBL/GenBank/DDBJ whole genome shotgun (WGS) entry which is preliminary data.</text>
</comment>
<dbReference type="CDD" id="cd06193">
    <property type="entry name" value="siderophore_interacting"/>
    <property type="match status" value="1"/>
</dbReference>
<organism evidence="3 4">
    <name type="scientific">Actinospica durhamensis</name>
    <dbReference type="NCBI Taxonomy" id="1508375"/>
    <lineage>
        <taxon>Bacteria</taxon>
        <taxon>Bacillati</taxon>
        <taxon>Actinomycetota</taxon>
        <taxon>Actinomycetes</taxon>
        <taxon>Catenulisporales</taxon>
        <taxon>Actinospicaceae</taxon>
        <taxon>Actinospica</taxon>
    </lineage>
</organism>
<dbReference type="PANTHER" id="PTHR30157">
    <property type="entry name" value="FERRIC REDUCTASE, NADPH-DEPENDENT"/>
    <property type="match status" value="1"/>
</dbReference>
<sequence>MTTQESPTPAGRGGRERGGPAHRGEVLRVEQLTPHMVRVVLGGEGLAQFATRGQTDHYVKLLFPAPGVTYPEPFDVRTIREQFPREQWPSTRTYTVRTWDEQTRELALDFVVHGDEGIAGPWAVAARPGDVLHFSGPGGGYAPDPEADWHLLAGDETALPAIAAALEALPADARGQVFVEVADAAEEQKLTVPDGVRVSWLHRGADPVGAQLVEAVTAFAFPEGTPQVFVHGEAGFVKALRGLLKNDRAVPRETLSISGYWRLGHDEDGWQSSKREWNRQVEAEQGE</sequence>
<dbReference type="RefSeq" id="WP_212527213.1">
    <property type="nucleotide sequence ID" value="NZ_JAGSOG010000015.1"/>
</dbReference>
<accession>A0A941EHH3</accession>
<dbReference type="InterPro" id="IPR017938">
    <property type="entry name" value="Riboflavin_synthase-like_b-brl"/>
</dbReference>
<keyword evidence="4" id="KW-1185">Reference proteome</keyword>
<dbReference type="PROSITE" id="PS51384">
    <property type="entry name" value="FAD_FR"/>
    <property type="match status" value="1"/>
</dbReference>
<dbReference type="InterPro" id="IPR007037">
    <property type="entry name" value="SIP_rossman_dom"/>
</dbReference>
<dbReference type="InterPro" id="IPR039261">
    <property type="entry name" value="FNR_nucleotide-bd"/>
</dbReference>
<feature type="region of interest" description="Disordered" evidence="1">
    <location>
        <begin position="1"/>
        <end position="22"/>
    </location>
</feature>
<dbReference type="InterPro" id="IPR017927">
    <property type="entry name" value="FAD-bd_FR_type"/>
</dbReference>
<name>A0A941EHH3_9ACTN</name>
<feature type="compositionally biased region" description="Basic and acidic residues" evidence="1">
    <location>
        <begin position="13"/>
        <end position="22"/>
    </location>
</feature>
<feature type="domain" description="FAD-binding FR-type" evidence="2">
    <location>
        <begin position="19"/>
        <end position="144"/>
    </location>
</feature>
<reference evidence="3" key="1">
    <citation type="submission" date="2021-04" db="EMBL/GenBank/DDBJ databases">
        <title>Genome based classification of Actinospica acidithermotolerans sp. nov., an actinobacterium isolated from an Indonesian hot spring.</title>
        <authorList>
            <person name="Kusuma A.B."/>
            <person name="Putra K.E."/>
            <person name="Nafisah S."/>
            <person name="Loh J."/>
            <person name="Nouioui I."/>
            <person name="Goodfellow M."/>
        </authorList>
    </citation>
    <scope>NUCLEOTIDE SEQUENCE</scope>
    <source>
        <strain evidence="3">CSCA 57</strain>
    </source>
</reference>
<evidence type="ECO:0000259" key="2">
    <source>
        <dbReference type="PROSITE" id="PS51384"/>
    </source>
</evidence>
<dbReference type="EMBL" id="JAGSOG010000015">
    <property type="protein sequence ID" value="MBR7832685.1"/>
    <property type="molecule type" value="Genomic_DNA"/>
</dbReference>
<proteinExistence type="predicted"/>
<dbReference type="InterPro" id="IPR013113">
    <property type="entry name" value="SIP_FAD-bd"/>
</dbReference>
<dbReference type="Pfam" id="PF04954">
    <property type="entry name" value="SIP"/>
    <property type="match status" value="1"/>
</dbReference>
<gene>
    <name evidence="3" type="ORF">KDL01_05405</name>
</gene>
<dbReference type="Proteomes" id="UP000675781">
    <property type="component" value="Unassembled WGS sequence"/>
</dbReference>
<dbReference type="Gene3D" id="3.40.50.80">
    <property type="entry name" value="Nucleotide-binding domain of ferredoxin-NADP reductase (FNR) module"/>
    <property type="match status" value="1"/>
</dbReference>
<dbReference type="Pfam" id="PF08021">
    <property type="entry name" value="FAD_binding_9"/>
    <property type="match status" value="1"/>
</dbReference>
<dbReference type="SUPFAM" id="SSF63380">
    <property type="entry name" value="Riboflavin synthase domain-like"/>
    <property type="match status" value="1"/>
</dbReference>